<dbReference type="InterPro" id="IPR001719">
    <property type="entry name" value="AP_endonuc_2"/>
</dbReference>
<feature type="binding site" evidence="7">
    <location>
        <position position="67"/>
    </location>
    <ligand>
        <name>Zn(2+)</name>
        <dbReference type="ChEBI" id="CHEBI:29105"/>
        <label>1</label>
    </ligand>
</feature>
<dbReference type="InterPro" id="IPR018246">
    <property type="entry name" value="AP_endonuc_F2_Zn_BS"/>
</dbReference>
<evidence type="ECO:0000256" key="5">
    <source>
        <dbReference type="ARBA" id="ARBA00022833"/>
    </source>
</evidence>
<evidence type="ECO:0000256" key="3">
    <source>
        <dbReference type="ARBA" id="ARBA00022763"/>
    </source>
</evidence>
<dbReference type="SUPFAM" id="SSF51658">
    <property type="entry name" value="Xylose isomerase-like"/>
    <property type="match status" value="1"/>
</dbReference>
<comment type="similarity">
    <text evidence="1 7">Belongs to the AP endonuclease 2 family.</text>
</comment>
<keyword evidence="5 7" id="KW-0862">Zinc</keyword>
<feature type="binding site" evidence="7">
    <location>
        <position position="107"/>
    </location>
    <ligand>
        <name>Zn(2+)</name>
        <dbReference type="ChEBI" id="CHEBI:29105"/>
        <label>1</label>
    </ligand>
</feature>
<comment type="function">
    <text evidence="7">Endonuclease IV plays a role in DNA repair. It cleaves phosphodiester bonds at apurinic or apyrimidinic (AP) sites, generating a 3'-hydroxyl group and a 5'-terminal sugar phosphate.</text>
</comment>
<proteinExistence type="inferred from homology"/>
<feature type="binding site" evidence="7">
    <location>
        <position position="205"/>
    </location>
    <ligand>
        <name>Zn(2+)</name>
        <dbReference type="ChEBI" id="CHEBI:29105"/>
        <label>2</label>
    </ligand>
</feature>
<dbReference type="CDD" id="cd00019">
    <property type="entry name" value="AP2Ec"/>
    <property type="match status" value="1"/>
</dbReference>
<dbReference type="PROSITE" id="PS00730">
    <property type="entry name" value="AP_NUCLEASE_F2_2"/>
    <property type="match status" value="1"/>
</dbReference>
<protein>
    <recommendedName>
        <fullName evidence="7">Probable endonuclease 4</fullName>
        <ecNumber evidence="7">3.1.21.2</ecNumber>
    </recommendedName>
    <alternativeName>
        <fullName evidence="7">Endodeoxyribonuclease IV</fullName>
    </alternativeName>
    <alternativeName>
        <fullName evidence="7">Endonuclease IV</fullName>
    </alternativeName>
</protein>
<evidence type="ECO:0000256" key="2">
    <source>
        <dbReference type="ARBA" id="ARBA00022723"/>
    </source>
</evidence>
<evidence type="ECO:0000256" key="1">
    <source>
        <dbReference type="ARBA" id="ARBA00005340"/>
    </source>
</evidence>
<feature type="binding site" evidence="7">
    <location>
        <position position="220"/>
    </location>
    <ligand>
        <name>Zn(2+)</name>
        <dbReference type="ChEBI" id="CHEBI:29105"/>
        <label>3</label>
    </ligand>
</feature>
<comment type="catalytic activity">
    <reaction evidence="7">
        <text>Endonucleolytic cleavage to 5'-phosphooligonucleotide end-products.</text>
        <dbReference type="EC" id="3.1.21.2"/>
    </reaction>
</comment>
<keyword evidence="7" id="KW-0540">Nuclease</keyword>
<dbReference type="RefSeq" id="WP_250341786.1">
    <property type="nucleotide sequence ID" value="NZ_CP097885.1"/>
</dbReference>
<feature type="binding site" evidence="7">
    <location>
        <position position="218"/>
    </location>
    <ligand>
        <name>Zn(2+)</name>
        <dbReference type="ChEBI" id="CHEBI:29105"/>
        <label>3</label>
    </ligand>
</feature>
<evidence type="ECO:0000313" key="10">
    <source>
        <dbReference type="Proteomes" id="UP001056218"/>
    </source>
</evidence>
<dbReference type="Gene3D" id="3.20.20.150">
    <property type="entry name" value="Divalent-metal-dependent TIM barrel enzymes"/>
    <property type="match status" value="1"/>
</dbReference>
<organism evidence="9 10">
    <name type="scientific">Peptoniphilus genitalis</name>
    <dbReference type="NCBI Taxonomy" id="3036303"/>
    <lineage>
        <taxon>Bacteria</taxon>
        <taxon>Bacillati</taxon>
        <taxon>Bacillota</taxon>
        <taxon>Tissierellia</taxon>
        <taxon>Tissierellales</taxon>
        <taxon>Peptoniphilaceae</taxon>
        <taxon>Peptoniphilus</taxon>
    </lineage>
</organism>
<dbReference type="PANTHER" id="PTHR21445">
    <property type="entry name" value="ENDONUCLEASE IV ENDODEOXYRIBONUCLEASE IV"/>
    <property type="match status" value="1"/>
</dbReference>
<accession>A0ABY4TKK0</accession>
<sequence length="270" mass="30535">MFKIGPHLSTSRGYTNMGRDALKISATTFQFFSRNPRGSKMKKLDEEDIKGLIDLVRENNFGPLLAHAPYTLNPCSSTESVREFANLVMAEDLERLRYFENTYYNLHPGSHTGLGIDAAIEIISAQLNLVLREDQETLVLLETMSGKGTEVGSKFEEIGRIIKGVNLKEKVGVCLDTCHVHEAGYDIVGNLDGVLEEFDKLYAIHLNDSKNDREAHKDRHEVIGNGKIGLEAIERIINHEKLRDLPFYLETPQDLEGHKKETELLRSLRK</sequence>
<gene>
    <name evidence="7" type="primary">nfo</name>
    <name evidence="9" type="ORF">M9426_07070</name>
</gene>
<name>A0ABY4TKK0_9FIRM</name>
<feature type="domain" description="Xylose isomerase-like TIM barrel" evidence="8">
    <location>
        <begin position="21"/>
        <end position="267"/>
    </location>
</feature>
<dbReference type="HAMAP" id="MF_00152">
    <property type="entry name" value="Nfo"/>
    <property type="match status" value="1"/>
</dbReference>
<feature type="binding site" evidence="7">
    <location>
        <position position="176"/>
    </location>
    <ligand>
        <name>Zn(2+)</name>
        <dbReference type="ChEBI" id="CHEBI:29105"/>
        <label>2</label>
    </ligand>
</feature>
<dbReference type="SMART" id="SM00518">
    <property type="entry name" value="AP2Ec"/>
    <property type="match status" value="1"/>
</dbReference>
<feature type="binding site" evidence="7">
    <location>
        <position position="142"/>
    </location>
    <ligand>
        <name>Zn(2+)</name>
        <dbReference type="ChEBI" id="CHEBI:29105"/>
        <label>1</label>
    </ligand>
</feature>
<dbReference type="InterPro" id="IPR036237">
    <property type="entry name" value="Xyl_isomerase-like_sf"/>
</dbReference>
<keyword evidence="6 7" id="KW-0234">DNA repair</keyword>
<feature type="binding site" evidence="7">
    <location>
        <position position="250"/>
    </location>
    <ligand>
        <name>Zn(2+)</name>
        <dbReference type="ChEBI" id="CHEBI:29105"/>
        <label>2</label>
    </ligand>
</feature>
<dbReference type="Pfam" id="PF01261">
    <property type="entry name" value="AP_endonuc_2"/>
    <property type="match status" value="1"/>
</dbReference>
<keyword evidence="3 7" id="KW-0227">DNA damage</keyword>
<keyword evidence="7" id="KW-0255">Endonuclease</keyword>
<keyword evidence="10" id="KW-1185">Reference proteome</keyword>
<dbReference type="EMBL" id="CP097885">
    <property type="protein sequence ID" value="URN41012.1"/>
    <property type="molecule type" value="Genomic_DNA"/>
</dbReference>
<dbReference type="NCBIfam" id="TIGR00587">
    <property type="entry name" value="nfo"/>
    <property type="match status" value="1"/>
</dbReference>
<evidence type="ECO:0000256" key="6">
    <source>
        <dbReference type="ARBA" id="ARBA00023204"/>
    </source>
</evidence>
<feature type="binding site" evidence="7">
    <location>
        <position position="142"/>
    </location>
    <ligand>
        <name>Zn(2+)</name>
        <dbReference type="ChEBI" id="CHEBI:29105"/>
        <label>2</label>
    </ligand>
</feature>
<evidence type="ECO:0000256" key="7">
    <source>
        <dbReference type="HAMAP-Rule" id="MF_00152"/>
    </source>
</evidence>
<keyword evidence="4 7" id="KW-0378">Hydrolase</keyword>
<evidence type="ECO:0000259" key="8">
    <source>
        <dbReference type="Pfam" id="PF01261"/>
    </source>
</evidence>
<evidence type="ECO:0000256" key="4">
    <source>
        <dbReference type="ARBA" id="ARBA00022801"/>
    </source>
</evidence>
<comment type="cofactor">
    <cofactor evidence="7">
        <name>Zn(2+)</name>
        <dbReference type="ChEBI" id="CHEBI:29105"/>
    </cofactor>
    <text evidence="7">Binds 3 Zn(2+) ions.</text>
</comment>
<evidence type="ECO:0000313" key="9">
    <source>
        <dbReference type="EMBL" id="URN41012.1"/>
    </source>
</evidence>
<dbReference type="EC" id="3.1.21.2" evidence="7"/>
<feature type="binding site" evidence="7">
    <location>
        <position position="179"/>
    </location>
    <ligand>
        <name>Zn(2+)</name>
        <dbReference type="ChEBI" id="CHEBI:29105"/>
        <label>3</label>
    </ligand>
</feature>
<dbReference type="PROSITE" id="PS51432">
    <property type="entry name" value="AP_NUCLEASE_F2_4"/>
    <property type="match status" value="1"/>
</dbReference>
<dbReference type="PANTHER" id="PTHR21445:SF0">
    <property type="entry name" value="APURINIC-APYRIMIDINIC ENDONUCLEASE"/>
    <property type="match status" value="1"/>
</dbReference>
<dbReference type="InterPro" id="IPR013022">
    <property type="entry name" value="Xyl_isomerase-like_TIM-brl"/>
</dbReference>
<dbReference type="Proteomes" id="UP001056218">
    <property type="component" value="Chromosome"/>
</dbReference>
<keyword evidence="2 7" id="KW-0479">Metal-binding</keyword>
<reference evidence="9 10" key="1">
    <citation type="submission" date="2022-05" db="EMBL/GenBank/DDBJ databases">
        <title>Identification of Peptoniphilus vaginalis-like Bacteria, Peptoniphilus septimus sp. nov. from Blood Cultures in a Cervical Cancer Patient receiving Chemotherapy: Case and Implications.</title>
        <authorList>
            <person name="Zhan X.-Y."/>
        </authorList>
    </citation>
    <scope>NUCLEOTIDE SEQUENCE [LARGE SCALE GENOMIC DNA]</scope>
    <source>
        <strain evidence="9 10">SAHP1</strain>
    </source>
</reference>